<comment type="caution">
    <text evidence="1">The sequence shown here is derived from an EMBL/GenBank/DDBJ whole genome shotgun (WGS) entry which is preliminary data.</text>
</comment>
<gene>
    <name evidence="1" type="ORF">GMARGA_LOCUS43741</name>
</gene>
<evidence type="ECO:0000313" key="2">
    <source>
        <dbReference type="Proteomes" id="UP000789901"/>
    </source>
</evidence>
<protein>
    <submittedName>
        <fullName evidence="1">4068_t:CDS:1</fullName>
    </submittedName>
</protein>
<keyword evidence="2" id="KW-1185">Reference proteome</keyword>
<name>A0ABN7XJI3_GIGMA</name>
<feature type="non-terminal residue" evidence="1">
    <location>
        <position position="77"/>
    </location>
</feature>
<proteinExistence type="predicted"/>
<organism evidence="1 2">
    <name type="scientific">Gigaspora margarita</name>
    <dbReference type="NCBI Taxonomy" id="4874"/>
    <lineage>
        <taxon>Eukaryota</taxon>
        <taxon>Fungi</taxon>
        <taxon>Fungi incertae sedis</taxon>
        <taxon>Mucoromycota</taxon>
        <taxon>Glomeromycotina</taxon>
        <taxon>Glomeromycetes</taxon>
        <taxon>Diversisporales</taxon>
        <taxon>Gigasporaceae</taxon>
        <taxon>Gigaspora</taxon>
    </lineage>
</organism>
<feature type="non-terminal residue" evidence="1">
    <location>
        <position position="1"/>
    </location>
</feature>
<sequence>WMDRQIKNTFGESQNSMVIFRDLENTVIQIAIQYIRARTFRFTLPTFTRWSSFFVSLQVRNNDQYLKYAAYEMGSRL</sequence>
<dbReference type="EMBL" id="CAJVQB010144025">
    <property type="protein sequence ID" value="CAG8854920.1"/>
    <property type="molecule type" value="Genomic_DNA"/>
</dbReference>
<accession>A0ABN7XJI3</accession>
<reference evidence="1 2" key="1">
    <citation type="submission" date="2021-06" db="EMBL/GenBank/DDBJ databases">
        <authorList>
            <person name="Kallberg Y."/>
            <person name="Tangrot J."/>
            <person name="Rosling A."/>
        </authorList>
    </citation>
    <scope>NUCLEOTIDE SEQUENCE [LARGE SCALE GENOMIC DNA]</scope>
    <source>
        <strain evidence="1 2">120-4 pot B 10/14</strain>
    </source>
</reference>
<dbReference type="Proteomes" id="UP000789901">
    <property type="component" value="Unassembled WGS sequence"/>
</dbReference>
<evidence type="ECO:0000313" key="1">
    <source>
        <dbReference type="EMBL" id="CAG8854920.1"/>
    </source>
</evidence>